<dbReference type="AlphaFoldDB" id="E8T6X9"/>
<keyword evidence="1" id="KW-0614">Plasmid</keyword>
<reference evidence="1" key="1">
    <citation type="submission" date="2011-01" db="EMBL/GenBank/DDBJ databases">
        <title>Complete sequence of plasmid of Thermovibrio ammonificans HB-1.</title>
        <authorList>
            <consortium name="US DOE Joint Genome Institute"/>
            <person name="Lucas S."/>
            <person name="Copeland A."/>
            <person name="Lapidus A."/>
            <person name="Cheng J.-F."/>
            <person name="Goodwin L."/>
            <person name="Pitluck S."/>
            <person name="Davenport K."/>
            <person name="Detter J.C."/>
            <person name="Han C."/>
            <person name="Tapia R."/>
            <person name="Land M."/>
            <person name="Hauser L."/>
            <person name="Kyrpides N."/>
            <person name="Ivanova N."/>
            <person name="Ovchinnikova G."/>
            <person name="Vetriani C."/>
            <person name="Woyke T."/>
        </authorList>
    </citation>
    <scope>NUCLEOTIDE SEQUENCE [LARGE SCALE GENOMIC DNA]</scope>
    <source>
        <strain evidence="1">HB-1</strain>
        <plasmid evidence="1">pTHEAM01</plasmid>
    </source>
</reference>
<sequence>MAIKLIGSGDFLFEGGRQTRSGAPPFEGLVSLSPEEQVQLAVILKRKGEKEYLRAGSVDFAFYFKENGSCNLVIRDYVDRRTSYFPLSPVEQEELRRMILVSLDGTDLSLYLEGNLIEKGHGEERVRVNGVLVPTEECWRLATALELGARYSFHTGSLSIEAGFSYEISKYVLSSESALKLQAVFESASLEFRPYFVGI</sequence>
<geneLocation type="plasmid" evidence="1 2">
    <name>pTHEAM01</name>
</geneLocation>
<organism evidence="1 2">
    <name type="scientific">Thermovibrio ammonificans (strain DSM 15698 / JCM 12110 / HB-1)</name>
    <dbReference type="NCBI Taxonomy" id="648996"/>
    <lineage>
        <taxon>Bacteria</taxon>
        <taxon>Pseudomonadati</taxon>
        <taxon>Aquificota</taxon>
        <taxon>Aquificia</taxon>
        <taxon>Desulfurobacteriales</taxon>
        <taxon>Desulfurobacteriaceae</taxon>
        <taxon>Thermovibrio</taxon>
    </lineage>
</organism>
<dbReference type="RefSeq" id="WP_013524904.1">
    <property type="nucleotide sequence ID" value="NC_014917.1"/>
</dbReference>
<name>E8T6X9_THEA1</name>
<dbReference type="HOGENOM" id="CLU_1371631_0_0_0"/>
<evidence type="ECO:0000313" key="2">
    <source>
        <dbReference type="Proteomes" id="UP000006362"/>
    </source>
</evidence>
<dbReference type="EMBL" id="CP002445">
    <property type="protein sequence ID" value="ADU97700.1"/>
    <property type="molecule type" value="Genomic_DNA"/>
</dbReference>
<proteinExistence type="predicted"/>
<dbReference type="KEGG" id="tam:Theam_1744"/>
<evidence type="ECO:0000313" key="1">
    <source>
        <dbReference type="EMBL" id="ADU97700.1"/>
    </source>
</evidence>
<accession>E8T6X9</accession>
<gene>
    <name evidence="1" type="ordered locus">Theam_1744</name>
</gene>
<keyword evidence="2" id="KW-1185">Reference proteome</keyword>
<dbReference type="Proteomes" id="UP000006362">
    <property type="component" value="Plasmid pTHEAM01"/>
</dbReference>
<protein>
    <submittedName>
        <fullName evidence="1">Uncharacterized protein</fullName>
    </submittedName>
</protein>